<name>A0A967ACR8_9FLAO</name>
<feature type="chain" id="PRO_5037765495" evidence="2">
    <location>
        <begin position="24"/>
        <end position="325"/>
    </location>
</feature>
<evidence type="ECO:0000256" key="1">
    <source>
        <dbReference type="SAM" id="MobiDB-lite"/>
    </source>
</evidence>
<evidence type="ECO:0000313" key="3">
    <source>
        <dbReference type="EMBL" id="NGZ88903.1"/>
    </source>
</evidence>
<dbReference type="Pfam" id="PF13557">
    <property type="entry name" value="Phenol_MetA_deg"/>
    <property type="match status" value="1"/>
</dbReference>
<comment type="caution">
    <text evidence="3">The sequence shown here is derived from an EMBL/GenBank/DDBJ whole genome shotgun (WGS) entry which is preliminary data.</text>
</comment>
<sequence>MKHTQRLYTLSLLVLITLYQANAQYTETINSNRPGASQGAFAVGENVIQLETGISFENSQHSLRSSDASIFGTDYALRYGFQSSRFEFIIDGTFLAQNESILAGGSFREFETANFQRNTLGGKYLFYDPWISREMEGPNLRSWKKNNTLQWWHLIPAVSGYVGINTNFGGSPFMPEEDSFISSRLALISQHNYKRWVLVSNFIMDRILTDFTSFTGIFTLTHTINYNWSVFGEFQTIIGDFYSDELLRGGAAYLISRNLQVDVNALVNFKSTPERWQVGIGVSYRFDQFLNEDYIFESKEKKQDYEKQKENEKIKSERKQKFNIP</sequence>
<reference evidence="3" key="1">
    <citation type="submission" date="2020-03" db="EMBL/GenBank/DDBJ databases">
        <title>Psychroflexus Maritimus sp. nov., isolate from marine sediment.</title>
        <authorList>
            <person name="Zhong Y.-L."/>
        </authorList>
    </citation>
    <scope>NUCLEOTIDE SEQUENCE</scope>
    <source>
        <strain evidence="3">C1</strain>
    </source>
</reference>
<feature type="signal peptide" evidence="2">
    <location>
        <begin position="1"/>
        <end position="23"/>
    </location>
</feature>
<keyword evidence="4" id="KW-1185">Reference proteome</keyword>
<feature type="region of interest" description="Disordered" evidence="1">
    <location>
        <begin position="301"/>
        <end position="325"/>
    </location>
</feature>
<organism evidence="3 4">
    <name type="scientific">Psychroflexus maritimus</name>
    <dbReference type="NCBI Taxonomy" id="2714865"/>
    <lineage>
        <taxon>Bacteria</taxon>
        <taxon>Pseudomonadati</taxon>
        <taxon>Bacteroidota</taxon>
        <taxon>Flavobacteriia</taxon>
        <taxon>Flavobacteriales</taxon>
        <taxon>Flavobacteriaceae</taxon>
        <taxon>Psychroflexus</taxon>
    </lineage>
</organism>
<evidence type="ECO:0000256" key="2">
    <source>
        <dbReference type="SAM" id="SignalP"/>
    </source>
</evidence>
<gene>
    <name evidence="3" type="ORF">G7034_01395</name>
</gene>
<keyword evidence="2" id="KW-0732">Signal</keyword>
<evidence type="ECO:0000313" key="4">
    <source>
        <dbReference type="Proteomes" id="UP000643701"/>
    </source>
</evidence>
<dbReference type="InterPro" id="IPR025737">
    <property type="entry name" value="FApF"/>
</dbReference>
<dbReference type="Proteomes" id="UP000643701">
    <property type="component" value="Unassembled WGS sequence"/>
</dbReference>
<dbReference type="AlphaFoldDB" id="A0A967ACR8"/>
<protein>
    <submittedName>
        <fullName evidence="3">Transporter</fullName>
    </submittedName>
</protein>
<dbReference type="EMBL" id="JAANAS010000002">
    <property type="protein sequence ID" value="NGZ88903.1"/>
    <property type="molecule type" value="Genomic_DNA"/>
</dbReference>
<accession>A0A967ACR8</accession>
<dbReference type="RefSeq" id="WP_166399174.1">
    <property type="nucleotide sequence ID" value="NZ_JAANAS010000002.1"/>
</dbReference>
<proteinExistence type="predicted"/>